<dbReference type="GO" id="GO:0003677">
    <property type="term" value="F:DNA binding"/>
    <property type="evidence" value="ECO:0007669"/>
    <property type="project" value="UniProtKB-KW"/>
</dbReference>
<evidence type="ECO:0000256" key="15">
    <source>
        <dbReference type="PROSITE-ProRule" id="PRU00560"/>
    </source>
</evidence>
<evidence type="ECO:0000256" key="4">
    <source>
        <dbReference type="ARBA" id="ARBA00022763"/>
    </source>
</evidence>
<comment type="catalytic activity">
    <reaction evidence="12">
        <text>Couples ATP hydrolysis with the unwinding of duplex DNA by translocating in the 3'-5' direction.</text>
        <dbReference type="EC" id="5.6.2.4"/>
    </reaction>
</comment>
<evidence type="ECO:0000256" key="16">
    <source>
        <dbReference type="SAM" id="MobiDB-lite"/>
    </source>
</evidence>
<dbReference type="Gene3D" id="3.40.50.300">
    <property type="entry name" value="P-loop containing nucleotide triphosphate hydrolases"/>
    <property type="match status" value="2"/>
</dbReference>
<dbReference type="RefSeq" id="WP_087453522.1">
    <property type="nucleotide sequence ID" value="NZ_CP021417.2"/>
</dbReference>
<feature type="compositionally biased region" description="Low complexity" evidence="16">
    <location>
        <begin position="761"/>
        <end position="770"/>
    </location>
</feature>
<accession>A0A7Y4P8M5</accession>
<dbReference type="PROSITE" id="PS51217">
    <property type="entry name" value="UVRD_HELICASE_CTER"/>
    <property type="match status" value="1"/>
</dbReference>
<dbReference type="EC" id="5.6.2.4" evidence="13"/>
<evidence type="ECO:0000256" key="11">
    <source>
        <dbReference type="ARBA" id="ARBA00023235"/>
    </source>
</evidence>
<evidence type="ECO:0000256" key="13">
    <source>
        <dbReference type="ARBA" id="ARBA00034808"/>
    </source>
</evidence>
<proteinExistence type="inferred from homology"/>
<evidence type="ECO:0000256" key="10">
    <source>
        <dbReference type="ARBA" id="ARBA00023204"/>
    </source>
</evidence>
<evidence type="ECO:0000313" key="17">
    <source>
        <dbReference type="EMBL" id="ARU45674.1"/>
    </source>
</evidence>
<dbReference type="InterPro" id="IPR014017">
    <property type="entry name" value="DNA_helicase_UvrD-like_C"/>
</dbReference>
<dbReference type="InterPro" id="IPR027417">
    <property type="entry name" value="P-loop_NTPase"/>
</dbReference>
<reference evidence="17 18" key="1">
    <citation type="journal article" date="2014" name="BMC Vet. Res.">
        <title>First report of Corynebacterium pseudotuberculosis from caseous lymphadenitis lesions in Black Alentejano pig (Sus scrofa domesticus).</title>
        <authorList>
            <person name="Oliveira M."/>
            <person name="Barroco C."/>
            <person name="Mottola C."/>
            <person name="Santos R."/>
            <person name="Lemsaddek A."/>
            <person name="Tavares L."/>
            <person name="Semedo-Lemsaddek T."/>
        </authorList>
    </citation>
    <scope>NUCLEOTIDE SEQUENCE [LARGE SCALE GENOMIC DNA]</scope>
    <source>
        <strain evidence="17 18">PO100/5</strain>
    </source>
</reference>
<dbReference type="SUPFAM" id="SSF52540">
    <property type="entry name" value="P-loop containing nucleoside triphosphate hydrolases"/>
    <property type="match status" value="1"/>
</dbReference>
<dbReference type="OrthoDB" id="5240387at2"/>
<keyword evidence="7" id="KW-0269">Exonuclease</keyword>
<dbReference type="Gene3D" id="1.10.486.10">
    <property type="entry name" value="PCRA, domain 4"/>
    <property type="match status" value="1"/>
</dbReference>
<evidence type="ECO:0000256" key="12">
    <source>
        <dbReference type="ARBA" id="ARBA00034617"/>
    </source>
</evidence>
<dbReference type="Proteomes" id="UP000195652">
    <property type="component" value="Chromosome"/>
</dbReference>
<dbReference type="GO" id="GO:0000725">
    <property type="term" value="P:recombinational repair"/>
    <property type="evidence" value="ECO:0007669"/>
    <property type="project" value="TreeGrafter"/>
</dbReference>
<comment type="catalytic activity">
    <reaction evidence="14">
        <text>ATP + H2O = ADP + phosphate + H(+)</text>
        <dbReference type="Rhea" id="RHEA:13065"/>
        <dbReference type="ChEBI" id="CHEBI:15377"/>
        <dbReference type="ChEBI" id="CHEBI:15378"/>
        <dbReference type="ChEBI" id="CHEBI:30616"/>
        <dbReference type="ChEBI" id="CHEBI:43474"/>
        <dbReference type="ChEBI" id="CHEBI:456216"/>
        <dbReference type="EC" id="5.6.2.4"/>
    </reaction>
</comment>
<reference evidence="17 18" key="3">
    <citation type="journal article" date="2020" name="Int. J. Syst. Evol. Microbiol.">
        <title>Corynebacterium silvaticum sp. nov., a unique group of NTTB corynebacteria in wild boar and roe deer.</title>
        <authorList>
            <person name="Dangel A."/>
            <person name="Berger A."/>
            <person name="Rau J."/>
            <person name="Eisenberg T."/>
            <person name="Kampfer P."/>
            <person name="Margos G."/>
            <person name="Contzen M."/>
            <person name="Busse H.J."/>
            <person name="Konrad R."/>
            <person name="Peters M."/>
            <person name="Sting R."/>
            <person name="Sing A."/>
        </authorList>
    </citation>
    <scope>NUCLEOTIDE SEQUENCE [LARGE SCALE GENOMIC DNA]</scope>
    <source>
        <strain evidence="17 18">PO100/5</strain>
    </source>
</reference>
<keyword evidence="4" id="KW-0227">DNA damage</keyword>
<protein>
    <recommendedName>
        <fullName evidence="13">DNA 3'-5' helicase</fullName>
        <ecNumber evidence="13">5.6.2.4</ecNumber>
    </recommendedName>
</protein>
<reference evidence="17 18" key="4">
    <citation type="journal article" date="2020" name="PLoS ONE">
        <title>Taxonomic classification of strain PO100/5 shows a broader geographic distribution and genetic markers of the recently described Corynebacterium silvaticum.</title>
        <authorList>
            <person name="Viana M.V.C."/>
            <person name="Profeta R."/>
            <person name="da Silva A.L."/>
            <person name="Hurtado R."/>
            <person name="Cerqueira J.C."/>
            <person name="Ribeiro B.F.S."/>
            <person name="Almeida M.O."/>
            <person name="Morais-Rodrigues F."/>
            <person name="Soares S.C."/>
            <person name="Oliveira M."/>
            <person name="Tavares L."/>
            <person name="Figueiredo H."/>
            <person name="Wattam A.R."/>
            <person name="Barh D."/>
            <person name="Ghosh P."/>
            <person name="Silva A."/>
            <person name="Azevedo V."/>
        </authorList>
    </citation>
    <scope>NUCLEOTIDE SEQUENCE [LARGE SCALE GENOMIC DNA]</scope>
    <source>
        <strain evidence="17 18">PO100/5</strain>
    </source>
</reference>
<dbReference type="Pfam" id="PF12705">
    <property type="entry name" value="PDDEXK_1"/>
    <property type="match status" value="1"/>
</dbReference>
<dbReference type="Pfam" id="PF00580">
    <property type="entry name" value="UvrD-helicase"/>
    <property type="match status" value="1"/>
</dbReference>
<dbReference type="PANTHER" id="PTHR11070:SF59">
    <property type="entry name" value="DNA 3'-5' HELICASE"/>
    <property type="match status" value="1"/>
</dbReference>
<dbReference type="InterPro" id="IPR014016">
    <property type="entry name" value="UvrD-like_ATP-bd"/>
</dbReference>
<name>A0A7Y4P8M5_9CORY</name>
<keyword evidence="9" id="KW-0238">DNA-binding</keyword>
<dbReference type="InterPro" id="IPR038726">
    <property type="entry name" value="PDDEXK_AddAB-type"/>
</dbReference>
<dbReference type="InterPro" id="IPR013986">
    <property type="entry name" value="DExx_box_DNA_helicase_dom_sf"/>
</dbReference>
<evidence type="ECO:0000256" key="1">
    <source>
        <dbReference type="ARBA" id="ARBA00009922"/>
    </source>
</evidence>
<dbReference type="KEGG" id="csil:CBE74_03215"/>
<feature type="region of interest" description="Disordered" evidence="16">
    <location>
        <begin position="1"/>
        <end position="33"/>
    </location>
</feature>
<dbReference type="GO" id="GO:0033202">
    <property type="term" value="C:DNA helicase complex"/>
    <property type="evidence" value="ECO:0007669"/>
    <property type="project" value="TreeGrafter"/>
</dbReference>
<evidence type="ECO:0000256" key="14">
    <source>
        <dbReference type="ARBA" id="ARBA00048988"/>
    </source>
</evidence>
<keyword evidence="8 15" id="KW-0067">ATP-binding</keyword>
<dbReference type="Gene3D" id="3.90.320.10">
    <property type="match status" value="1"/>
</dbReference>
<evidence type="ECO:0000256" key="5">
    <source>
        <dbReference type="ARBA" id="ARBA00022801"/>
    </source>
</evidence>
<feature type="binding site" evidence="15">
    <location>
        <begin position="67"/>
        <end position="74"/>
    </location>
    <ligand>
        <name>ATP</name>
        <dbReference type="ChEBI" id="CHEBI:30616"/>
    </ligand>
</feature>
<keyword evidence="10" id="KW-0234">DNA repair</keyword>
<keyword evidence="18" id="KW-1185">Reference proteome</keyword>
<organism evidence="17 18">
    <name type="scientific">Corynebacterium silvaticum</name>
    <dbReference type="NCBI Taxonomy" id="2320431"/>
    <lineage>
        <taxon>Bacteria</taxon>
        <taxon>Bacillati</taxon>
        <taxon>Actinomycetota</taxon>
        <taxon>Actinomycetes</taxon>
        <taxon>Mycobacteriales</taxon>
        <taxon>Corynebacteriaceae</taxon>
        <taxon>Corynebacterium</taxon>
    </lineage>
</organism>
<dbReference type="Pfam" id="PF13361">
    <property type="entry name" value="UvrD_C"/>
    <property type="match status" value="1"/>
</dbReference>
<dbReference type="PANTHER" id="PTHR11070">
    <property type="entry name" value="UVRD / RECB / PCRA DNA HELICASE FAMILY MEMBER"/>
    <property type="match status" value="1"/>
</dbReference>
<keyword evidence="6 15" id="KW-0347">Helicase</keyword>
<evidence type="ECO:0000256" key="6">
    <source>
        <dbReference type="ARBA" id="ARBA00022806"/>
    </source>
</evidence>
<dbReference type="AlphaFoldDB" id="A0A7Y4P8M5"/>
<evidence type="ECO:0000256" key="3">
    <source>
        <dbReference type="ARBA" id="ARBA00022741"/>
    </source>
</evidence>
<dbReference type="EMBL" id="CP021417">
    <property type="protein sequence ID" value="ARU45674.1"/>
    <property type="molecule type" value="Genomic_DNA"/>
</dbReference>
<dbReference type="GO" id="GO:0005829">
    <property type="term" value="C:cytosol"/>
    <property type="evidence" value="ECO:0007669"/>
    <property type="project" value="TreeGrafter"/>
</dbReference>
<evidence type="ECO:0000256" key="9">
    <source>
        <dbReference type="ARBA" id="ARBA00023125"/>
    </source>
</evidence>
<dbReference type="GO" id="GO:0043138">
    <property type="term" value="F:3'-5' DNA helicase activity"/>
    <property type="evidence" value="ECO:0007669"/>
    <property type="project" value="UniProtKB-EC"/>
</dbReference>
<comment type="similarity">
    <text evidence="1">Belongs to the helicase family. UvrD subfamily.</text>
</comment>
<keyword evidence="2" id="KW-0540">Nuclease</keyword>
<feature type="region of interest" description="Disordered" evidence="16">
    <location>
        <begin position="746"/>
        <end position="793"/>
    </location>
</feature>
<dbReference type="InterPro" id="IPR011604">
    <property type="entry name" value="PDDEXK-like_dom_sf"/>
</dbReference>
<reference evidence="17 18" key="2">
    <citation type="journal article" date="2020" name="Antonie Van Leeuwenhoek">
        <title>Phylogenomic characterisation of a novel corynebacterial species pathogenic to animals.</title>
        <authorList>
            <person name="Moller J."/>
            <person name="Musella L."/>
            <person name="Melnikov V."/>
            <person name="Geissdorfer W."/>
            <person name="Burkovski A."/>
            <person name="Sangal V."/>
        </authorList>
    </citation>
    <scope>NUCLEOTIDE SEQUENCE [LARGE SCALE GENOMIC DNA]</scope>
    <source>
        <strain evidence="17 18">PO100/5</strain>
    </source>
</reference>
<sequence>MNLSATSETPLAPEAAATSGYPNSQRAAFRQPPAPQVRIVSAQHHVETHDWDNDLFKNQTGIWRLLGPAGSGVSTLIMDTVAERLRRGVDPSSILVIAASKESATRLRAGIAARLSGESYTAATTMVRSVHSLAFALLRSLSGEELRLITGAEQDAVIRELLQGHSEDPEAAHIWPQETRDALGLVGFARGLRDFLLRAVERGLSPEDLERLGKTYRRPMWSAAGSFLREYEQTMALGGAKSLSASELVSTVLEYQIPDQGWKTIIVDDAQHLDPKSAQLMSELLRYAEFGIIGGDPEQSVFHFRGATPEFLTTYPADHQLVLETTRRLPETTARIVENQGQHFEYIADTIRRAHLIDEVPWDEIAVIVRSTGLVAPVRRALLAAGVPVQVDPTDIILSEQRIVSSMILAVRAIYGELNNRDMEDLLLGPIGGADSVTLRRLYRGLRKVEMRRGGSRRAIELLKILISPRPSEEQAALAGEAEAVLSERELQILERIRNVLSRGAQPGSVEEILWAIWHETGLANHLQAVSLRGGAAGSQADRDLDAAMALFDAAGDWVERRPTAGIVSFMRHIAEQELPTGVRDRRQVRTQAVQLLTAHAALGQQWHTVIVAGVQEGSWPSLGETGTLFGQEELTDLVDSGIDPNTIVMRSKERLDEERRLFHVAKSRATQRLYITAVEAPEANDVAEPSRFMNELDPSCFQQHVQESEASYADLSVPLAPEDTGLEDYIRLLSVPAMVAELRREVRNSDSPQRRRDQAARQLARLAAAGVPGAHPEEWWGEGGPSTEQPLDQRSISPSLIEKGLACPLRARLDAVVEEEETPFQMLKGSLAHAYAEALARGVDSETAKKLTTEAFLQLLNAPAWRQESEETAWTHIIERLEKWITESAAKYELVGVETLVNTRIAEGITIRGRIDRLERTSDGAYRIIDYKTGSNVPSAKDVSNHKQLTAYQLALSNGKLSDNGDVISGSGEESLKVDQAVLVYPGSKTKTISTREQATKTAEELQEFADLLPPLVQSLTGPSLVAIVNDGCSQCSIKNICPAQPEGRMTPA</sequence>
<feature type="compositionally biased region" description="Basic and acidic residues" evidence="16">
    <location>
        <begin position="746"/>
        <end position="760"/>
    </location>
</feature>
<keyword evidence="3 15" id="KW-0547">Nucleotide-binding</keyword>
<gene>
    <name evidence="17" type="ORF">CBE74_03215</name>
</gene>
<dbReference type="GO" id="GO:0004527">
    <property type="term" value="F:exonuclease activity"/>
    <property type="evidence" value="ECO:0007669"/>
    <property type="project" value="UniProtKB-KW"/>
</dbReference>
<evidence type="ECO:0000313" key="18">
    <source>
        <dbReference type="Proteomes" id="UP000195652"/>
    </source>
</evidence>
<keyword evidence="11" id="KW-0413">Isomerase</keyword>
<dbReference type="PROSITE" id="PS51198">
    <property type="entry name" value="UVRD_HELICASE_ATP_BIND"/>
    <property type="match status" value="1"/>
</dbReference>
<evidence type="ECO:0000256" key="7">
    <source>
        <dbReference type="ARBA" id="ARBA00022839"/>
    </source>
</evidence>
<dbReference type="InterPro" id="IPR000212">
    <property type="entry name" value="DNA_helicase_UvrD/REP"/>
</dbReference>
<evidence type="ECO:0000256" key="8">
    <source>
        <dbReference type="ARBA" id="ARBA00022840"/>
    </source>
</evidence>
<keyword evidence="5 15" id="KW-0378">Hydrolase</keyword>
<dbReference type="GO" id="GO:0005524">
    <property type="term" value="F:ATP binding"/>
    <property type="evidence" value="ECO:0007669"/>
    <property type="project" value="UniProtKB-UniRule"/>
</dbReference>
<dbReference type="Gene3D" id="1.10.10.160">
    <property type="match status" value="1"/>
</dbReference>
<dbReference type="GeneID" id="75007288"/>
<evidence type="ECO:0000256" key="2">
    <source>
        <dbReference type="ARBA" id="ARBA00022722"/>
    </source>
</evidence>